<gene>
    <name evidence="1" type="ORF">HID58_013364</name>
</gene>
<dbReference type="PANTHER" id="PTHR37754:SF1">
    <property type="entry name" value="CALCIUM ION-BINDING PROTEIN"/>
    <property type="match status" value="1"/>
</dbReference>
<proteinExistence type="predicted"/>
<organism evidence="1 2">
    <name type="scientific">Brassica napus</name>
    <name type="common">Rape</name>
    <dbReference type="NCBI Taxonomy" id="3708"/>
    <lineage>
        <taxon>Eukaryota</taxon>
        <taxon>Viridiplantae</taxon>
        <taxon>Streptophyta</taxon>
        <taxon>Embryophyta</taxon>
        <taxon>Tracheophyta</taxon>
        <taxon>Spermatophyta</taxon>
        <taxon>Magnoliopsida</taxon>
        <taxon>eudicotyledons</taxon>
        <taxon>Gunneridae</taxon>
        <taxon>Pentapetalae</taxon>
        <taxon>rosids</taxon>
        <taxon>malvids</taxon>
        <taxon>Brassicales</taxon>
        <taxon>Brassicaceae</taxon>
        <taxon>Brassiceae</taxon>
        <taxon>Brassica</taxon>
    </lineage>
</organism>
<accession>A0ABQ8E4D4</accession>
<feature type="non-terminal residue" evidence="1">
    <location>
        <position position="1"/>
    </location>
</feature>
<name>A0ABQ8E4D4_BRANA</name>
<dbReference type="Proteomes" id="UP000824890">
    <property type="component" value="Unassembled WGS sequence"/>
</dbReference>
<dbReference type="PANTHER" id="PTHR37754">
    <property type="entry name" value="CALCIUM ION-BINDING PROTEIN"/>
    <property type="match status" value="1"/>
</dbReference>
<evidence type="ECO:0000313" key="1">
    <source>
        <dbReference type="EMBL" id="KAH0936247.1"/>
    </source>
</evidence>
<keyword evidence="2" id="KW-1185">Reference proteome</keyword>
<protein>
    <submittedName>
        <fullName evidence="1">Uncharacterized protein</fullName>
    </submittedName>
</protein>
<dbReference type="EMBL" id="JAGKQM010000003">
    <property type="protein sequence ID" value="KAH0936247.1"/>
    <property type="molecule type" value="Genomic_DNA"/>
</dbReference>
<evidence type="ECO:0000313" key="2">
    <source>
        <dbReference type="Proteomes" id="UP000824890"/>
    </source>
</evidence>
<comment type="caution">
    <text evidence="1">The sequence shown here is derived from an EMBL/GenBank/DDBJ whole genome shotgun (WGS) entry which is preliminary data.</text>
</comment>
<sequence length="122" mass="13990">ALWEVQWAFSEKGYHRRQMMNMVMGSLYKQFTEKAINNFDDFHVAVLDIFKRTLRFSDPGRIKGKKLFPGPKSHKEKKKVFVELILKKVKPSKLDDVIMITGIVVSPPAAMAAKRAGENIPQ</sequence>
<reference evidence="1 2" key="1">
    <citation type="submission" date="2021-05" db="EMBL/GenBank/DDBJ databases">
        <title>Genome Assembly of Synthetic Allotetraploid Brassica napus Reveals Homoeologous Exchanges between Subgenomes.</title>
        <authorList>
            <person name="Davis J.T."/>
        </authorList>
    </citation>
    <scope>NUCLEOTIDE SEQUENCE [LARGE SCALE GENOMIC DNA]</scope>
    <source>
        <strain evidence="2">cv. Da-Ae</strain>
        <tissue evidence="1">Seedling</tissue>
    </source>
</reference>